<protein>
    <submittedName>
        <fullName evidence="1">Uncharacterized protein</fullName>
    </submittedName>
</protein>
<dbReference type="EMBL" id="BK014869">
    <property type="protein sequence ID" value="DAD79614.1"/>
    <property type="molecule type" value="Genomic_DNA"/>
</dbReference>
<evidence type="ECO:0000313" key="1">
    <source>
        <dbReference type="EMBL" id="DAD79614.1"/>
    </source>
</evidence>
<accession>A0A8S5MBK2</accession>
<sequence length="559" mass="63344">MNLLYKNFKGLMPRYDDHLLGDGFATTAVDVNLWHGTLRPFREKKLCHAIKKATKSVFYDNCCWKEFDKCVEFTRMNTTCSRQVVTGLFDYPATACSDECNPKWIRLGLPSPKGTLTIERLDPLKDIQHCYAENLIDAIDYQRVSRSYVYTYVNSCCDEGPPSRPTELIDVDDGGRVMLSGFTTPSSEYGVDKVRIYRLASGFDQTNTSIENFMIEEKNALSEYYLVAEINITDAAYVDDKHDYELGYALETQEYAEPPKDLRDVITVDGTQLAGITNGNKIRFSTPNFPHAWQEADELTIPDTAQALIEFNHNIIVLTCGAVYLIEPIEDCKTVGCRRVRKTIEDYPLVSCCGGHGYALTPKGVVYASIEGLILTDGIQATNITSPYFAPDDWQALHPDRMSVAYSRDSIYFFSDVAGYCLQFPVSLASWDNSHLITLSDRPQFAFGANDELYLVEKDGVYRWDRGDKLRPYKWVGKKEISPTQINFAGAKVSRYNNGDVTFRLTGDNILIKEYQPVETEKFRLPSGRRDVEFQVEMTGTAEVYQVELSTSYRELGTV</sequence>
<organism evidence="1">
    <name type="scientific">Podoviridae sp. ct53O25</name>
    <dbReference type="NCBI Taxonomy" id="2826539"/>
    <lineage>
        <taxon>Viruses</taxon>
        <taxon>Duplodnaviria</taxon>
        <taxon>Heunggongvirae</taxon>
        <taxon>Uroviricota</taxon>
        <taxon>Caudoviricetes</taxon>
    </lineage>
</organism>
<name>A0A8S5MBK2_9CAUD</name>
<proteinExistence type="predicted"/>
<reference evidence="1" key="1">
    <citation type="journal article" date="2021" name="Proc. Natl. Acad. Sci. U.S.A.">
        <title>A Catalog of Tens of Thousands of Viruses from Human Metagenomes Reveals Hidden Associations with Chronic Diseases.</title>
        <authorList>
            <person name="Tisza M.J."/>
            <person name="Buck C.B."/>
        </authorList>
    </citation>
    <scope>NUCLEOTIDE SEQUENCE</scope>
    <source>
        <strain evidence="1">Ct53O25</strain>
    </source>
</reference>